<gene>
    <name evidence="2" type="ORF">R6G86_02260</name>
</gene>
<evidence type="ECO:0000313" key="3">
    <source>
        <dbReference type="Proteomes" id="UP001275049"/>
    </source>
</evidence>
<dbReference type="RefSeq" id="WP_320754969.1">
    <property type="nucleotide sequence ID" value="NZ_JAWNGA010000002.1"/>
</dbReference>
<organism evidence="2 3">
    <name type="scientific">Actinotignum urinale</name>
    <dbReference type="NCBI Taxonomy" id="190146"/>
    <lineage>
        <taxon>Bacteria</taxon>
        <taxon>Bacillati</taxon>
        <taxon>Actinomycetota</taxon>
        <taxon>Actinomycetes</taxon>
        <taxon>Actinomycetales</taxon>
        <taxon>Actinomycetaceae</taxon>
        <taxon>Actinotignum</taxon>
    </lineage>
</organism>
<dbReference type="PANTHER" id="PTHR43236">
    <property type="entry name" value="ANTITOXIN HIGA1"/>
    <property type="match status" value="1"/>
</dbReference>
<name>A0ABU5G602_9ACTO</name>
<dbReference type="Pfam" id="PF06114">
    <property type="entry name" value="Peptidase_M78"/>
    <property type="match status" value="1"/>
</dbReference>
<dbReference type="Gene3D" id="1.10.10.2910">
    <property type="match status" value="1"/>
</dbReference>
<evidence type="ECO:0000259" key="1">
    <source>
        <dbReference type="Pfam" id="PF06114"/>
    </source>
</evidence>
<feature type="domain" description="IrrE N-terminal-like" evidence="1">
    <location>
        <begin position="92"/>
        <end position="205"/>
    </location>
</feature>
<dbReference type="PANTHER" id="PTHR43236:SF1">
    <property type="entry name" value="BLL7220 PROTEIN"/>
    <property type="match status" value="1"/>
</dbReference>
<sequence length="210" mass="23555">MDVIAERLLEEMGEVDVLSGLAALDIEHFAEFRLNADIEYRCLSEDGKTLGMTVLSNGPVEVWDKENKRPLVVAATANTIMLDLESEHCITEGKARFTPAHECGHLFLHRPLEPDSCPDSRTLVAKCDVDFYTRPTNSRRDEQFRERQADRLAAALLMPVSGVRAVVNKYERECAEDPFASAIPIQSHIADVFNVSQEAARIRLECLNLI</sequence>
<evidence type="ECO:0000313" key="2">
    <source>
        <dbReference type="EMBL" id="MDY5132568.1"/>
    </source>
</evidence>
<protein>
    <submittedName>
        <fullName evidence="2">ImmA/IrrE family metallo-endopeptidase</fullName>
    </submittedName>
</protein>
<dbReference type="Proteomes" id="UP001275049">
    <property type="component" value="Unassembled WGS sequence"/>
</dbReference>
<reference evidence="2 3" key="1">
    <citation type="submission" date="2023-10" db="EMBL/GenBank/DDBJ databases">
        <title>Whole Genome based description of the genera Actinobaculum and Actinotignum reveals a complex phylogenetic relationship within the species included in the genus Actinotignum.</title>
        <authorList>
            <person name="Jensen C.S."/>
            <person name="Dargis R."/>
            <person name="Kemp M."/>
            <person name="Christensen J.J."/>
        </authorList>
    </citation>
    <scope>NUCLEOTIDE SEQUENCE [LARGE SCALE GENOMIC DNA]</scope>
    <source>
        <strain evidence="2 3">SLA_B974</strain>
    </source>
</reference>
<comment type="caution">
    <text evidence="2">The sequence shown here is derived from an EMBL/GenBank/DDBJ whole genome shotgun (WGS) entry which is preliminary data.</text>
</comment>
<accession>A0ABU5G602</accession>
<dbReference type="EMBL" id="JAWNGA010000002">
    <property type="protein sequence ID" value="MDY5132568.1"/>
    <property type="molecule type" value="Genomic_DNA"/>
</dbReference>
<dbReference type="InterPro" id="IPR010359">
    <property type="entry name" value="IrrE_HExxH"/>
</dbReference>
<keyword evidence="3" id="KW-1185">Reference proteome</keyword>
<dbReference type="InterPro" id="IPR052345">
    <property type="entry name" value="Rad_response_metalloprotease"/>
</dbReference>
<proteinExistence type="predicted"/>